<dbReference type="AlphaFoldDB" id="E2S6L0"/>
<dbReference type="HOGENOM" id="CLU_1934504_0_0_11"/>
<reference evidence="1 2" key="1">
    <citation type="submission" date="2010-08" db="EMBL/GenBank/DDBJ databases">
        <authorList>
            <person name="Muzny D."/>
            <person name="Qin X."/>
            <person name="Buhay C."/>
            <person name="Dugan-Rocha S."/>
            <person name="Ding Y."/>
            <person name="Chen G."/>
            <person name="Hawes A."/>
            <person name="Holder M."/>
            <person name="Jhangiani S."/>
            <person name="Johnson A."/>
            <person name="Khan Z."/>
            <person name="Li Z."/>
            <person name="Liu W."/>
            <person name="Liu X."/>
            <person name="Perez L."/>
            <person name="Shen H."/>
            <person name="Wang Q."/>
            <person name="Watt J."/>
            <person name="Xi L."/>
            <person name="Xin Y."/>
            <person name="Zhou J."/>
            <person name="Deng J."/>
            <person name="Jiang H."/>
            <person name="Liu Y."/>
            <person name="Qu J."/>
            <person name="Song X.-Z."/>
            <person name="Zhang L."/>
            <person name="Villasana D."/>
            <person name="Johnson A."/>
            <person name="Liu J."/>
            <person name="Liyanage D."/>
            <person name="Lorensuhewa L."/>
            <person name="Robinson T."/>
            <person name="Song A."/>
            <person name="Song B.-B."/>
            <person name="Dinh H."/>
            <person name="Thornton R."/>
            <person name="Coyle M."/>
            <person name="Francisco L."/>
            <person name="Jackson L."/>
            <person name="Javaid M."/>
            <person name="Korchina V."/>
            <person name="Kovar C."/>
            <person name="Mata R."/>
            <person name="Mathew T."/>
            <person name="Ngo R."/>
            <person name="Nguyen L."/>
            <person name="Nguyen N."/>
            <person name="Okwuonu G."/>
            <person name="Ongeri F."/>
            <person name="Pham C."/>
            <person name="Simmons D."/>
            <person name="Wilczek-Boney K."/>
            <person name="Hale W."/>
            <person name="Jakkamsetti A."/>
            <person name="Pham P."/>
            <person name="Ruth R."/>
            <person name="San Lucas F."/>
            <person name="Warren J."/>
            <person name="Zhang J."/>
            <person name="Zhao Z."/>
            <person name="Zhou C."/>
            <person name="Zhu D."/>
            <person name="Lee S."/>
            <person name="Bess C."/>
            <person name="Blankenburg K."/>
            <person name="Forbes L."/>
            <person name="Fu Q."/>
            <person name="Gubbala S."/>
            <person name="Hirani K."/>
            <person name="Jayaseelan J.C."/>
            <person name="Lara F."/>
            <person name="Munidasa M."/>
            <person name="Palculict T."/>
            <person name="Patil S."/>
            <person name="Pu L.-L."/>
            <person name="Saada N."/>
            <person name="Tang L."/>
            <person name="Weissenberger G."/>
            <person name="Zhu Y."/>
            <person name="Hemphill L."/>
            <person name="Shang Y."/>
            <person name="Youmans B."/>
            <person name="Ayvaz T."/>
            <person name="Ross M."/>
            <person name="Santibanez J."/>
            <person name="Aqrawi P."/>
            <person name="Gross S."/>
            <person name="Joshi V."/>
            <person name="Fowler G."/>
            <person name="Nazareth L."/>
            <person name="Reid J."/>
            <person name="Worley K."/>
            <person name="Petrosino J."/>
            <person name="Highlander S."/>
            <person name="Gibbs R."/>
        </authorList>
    </citation>
    <scope>NUCLEOTIDE SEQUENCE [LARGE SCALE GENOMIC DNA]</scope>
    <source>
        <strain evidence="1 2">ATCC 33035</strain>
    </source>
</reference>
<evidence type="ECO:0000313" key="1">
    <source>
        <dbReference type="EMBL" id="EFQ79652.1"/>
    </source>
</evidence>
<name>E2S6L0_9CORY</name>
<keyword evidence="2" id="KW-1185">Reference proteome</keyword>
<dbReference type="Proteomes" id="UP000003020">
    <property type="component" value="Unassembled WGS sequence"/>
</dbReference>
<evidence type="ECO:0000313" key="2">
    <source>
        <dbReference type="Proteomes" id="UP000003020"/>
    </source>
</evidence>
<dbReference type="EMBL" id="ABYQ02000014">
    <property type="protein sequence ID" value="EFQ79652.1"/>
    <property type="molecule type" value="Genomic_DNA"/>
</dbReference>
<organism evidence="1 2">
    <name type="scientific">Corynebacterium pseudogenitalium ATCC 33035</name>
    <dbReference type="NCBI Taxonomy" id="525264"/>
    <lineage>
        <taxon>Bacteria</taxon>
        <taxon>Bacillati</taxon>
        <taxon>Actinomycetota</taxon>
        <taxon>Actinomycetes</taxon>
        <taxon>Mycobacteriales</taxon>
        <taxon>Corynebacteriaceae</taxon>
        <taxon>Corynebacterium</taxon>
    </lineage>
</organism>
<accession>E2S6L0</accession>
<proteinExistence type="predicted"/>
<gene>
    <name evidence="1" type="ORF">HMPREF0305_12162</name>
</gene>
<sequence length="130" mass="14874">MQNRPNVIFPSEFKEFSLALATPFEYQYRDFVATFAFFDSEGKRLEPEEVSASWSPKLGGSFRYLKSGEPGKQSEVIKPIMLNAPARSAVVEISPWKKKDKELARRVQDSLLVTVKDDELGLTWSKRIKD</sequence>
<dbReference type="RefSeq" id="WP_005324277.1">
    <property type="nucleotide sequence ID" value="NZ_GL542876.1"/>
</dbReference>
<protein>
    <submittedName>
        <fullName evidence="1">Uncharacterized protein</fullName>
    </submittedName>
</protein>
<dbReference type="OrthoDB" id="4423061at2"/>
<comment type="caution">
    <text evidence="1">The sequence shown here is derived from an EMBL/GenBank/DDBJ whole genome shotgun (WGS) entry which is preliminary data.</text>
</comment>